<accession>A0A7I4ACT5</accession>
<sequence>MGSFTWNNNTAAREFQVQRCIFSVAVHVGDRDQVMAFQIGSLQGKIRFADAIPMLETPREVSFHSSGNPSRAVKLSI</sequence>
<dbReference type="Proteomes" id="UP000006727">
    <property type="component" value="Chromosome 11"/>
</dbReference>
<organism evidence="1 2">
    <name type="scientific">Physcomitrium patens</name>
    <name type="common">Spreading-leaved earth moss</name>
    <name type="synonym">Physcomitrella patens</name>
    <dbReference type="NCBI Taxonomy" id="3218"/>
    <lineage>
        <taxon>Eukaryota</taxon>
        <taxon>Viridiplantae</taxon>
        <taxon>Streptophyta</taxon>
        <taxon>Embryophyta</taxon>
        <taxon>Bryophyta</taxon>
        <taxon>Bryophytina</taxon>
        <taxon>Bryopsida</taxon>
        <taxon>Funariidae</taxon>
        <taxon>Funariales</taxon>
        <taxon>Funariaceae</taxon>
        <taxon>Physcomitrium</taxon>
    </lineage>
</organism>
<reference evidence="1 2" key="2">
    <citation type="journal article" date="2018" name="Plant J.">
        <title>The Physcomitrella patens chromosome-scale assembly reveals moss genome structure and evolution.</title>
        <authorList>
            <person name="Lang D."/>
            <person name="Ullrich K.K."/>
            <person name="Murat F."/>
            <person name="Fuchs J."/>
            <person name="Jenkins J."/>
            <person name="Haas F.B."/>
            <person name="Piednoel M."/>
            <person name="Gundlach H."/>
            <person name="Van Bel M."/>
            <person name="Meyberg R."/>
            <person name="Vives C."/>
            <person name="Morata J."/>
            <person name="Symeonidi A."/>
            <person name="Hiss M."/>
            <person name="Muchero W."/>
            <person name="Kamisugi Y."/>
            <person name="Saleh O."/>
            <person name="Blanc G."/>
            <person name="Decker E.L."/>
            <person name="van Gessel N."/>
            <person name="Grimwood J."/>
            <person name="Hayes R.D."/>
            <person name="Graham S.W."/>
            <person name="Gunter L.E."/>
            <person name="McDaniel S.F."/>
            <person name="Hoernstein S.N.W."/>
            <person name="Larsson A."/>
            <person name="Li F.W."/>
            <person name="Perroud P.F."/>
            <person name="Phillips J."/>
            <person name="Ranjan P."/>
            <person name="Rokshar D.S."/>
            <person name="Rothfels C.J."/>
            <person name="Schneider L."/>
            <person name="Shu S."/>
            <person name="Stevenson D.W."/>
            <person name="Thummler F."/>
            <person name="Tillich M."/>
            <person name="Villarreal Aguilar J.C."/>
            <person name="Widiez T."/>
            <person name="Wong G.K."/>
            <person name="Wymore A."/>
            <person name="Zhang Y."/>
            <person name="Zimmer A.D."/>
            <person name="Quatrano R.S."/>
            <person name="Mayer K.F.X."/>
            <person name="Goodstein D."/>
            <person name="Casacuberta J.M."/>
            <person name="Vandepoele K."/>
            <person name="Reski R."/>
            <person name="Cuming A.C."/>
            <person name="Tuskan G.A."/>
            <person name="Maumus F."/>
            <person name="Salse J."/>
            <person name="Schmutz J."/>
            <person name="Rensing S.A."/>
        </authorList>
    </citation>
    <scope>NUCLEOTIDE SEQUENCE [LARGE SCALE GENOMIC DNA]</scope>
    <source>
        <strain evidence="1 2">cv. Gransden 2004</strain>
    </source>
</reference>
<dbReference type="InParanoid" id="A0A7I4ACT5"/>
<protein>
    <submittedName>
        <fullName evidence="1">Uncharacterized protein</fullName>
    </submittedName>
</protein>
<reference evidence="1" key="3">
    <citation type="submission" date="2020-12" db="UniProtKB">
        <authorList>
            <consortium name="EnsemblPlants"/>
        </authorList>
    </citation>
    <scope>IDENTIFICATION</scope>
</reference>
<name>A0A7I4ACT5_PHYPA</name>
<dbReference type="AlphaFoldDB" id="A0A7I4ACT5"/>
<dbReference type="EnsemblPlants" id="Pp3c11_11700V3.3">
    <property type="protein sequence ID" value="Pp3c11_11700V3.3"/>
    <property type="gene ID" value="Pp3c11_11700"/>
</dbReference>
<dbReference type="EMBL" id="ABEU02000011">
    <property type="status" value="NOT_ANNOTATED_CDS"/>
    <property type="molecule type" value="Genomic_DNA"/>
</dbReference>
<dbReference type="Gramene" id="Pp3c11_11650V3.2">
    <property type="protein sequence ID" value="Pp3c11_11650V3.2"/>
    <property type="gene ID" value="Pp3c11_11650"/>
</dbReference>
<evidence type="ECO:0000313" key="2">
    <source>
        <dbReference type="Proteomes" id="UP000006727"/>
    </source>
</evidence>
<evidence type="ECO:0000313" key="1">
    <source>
        <dbReference type="EnsemblPlants" id="Pp3c11_11650V3.2"/>
    </source>
</evidence>
<dbReference type="Gramene" id="Pp3c11_11700V3.3">
    <property type="protein sequence ID" value="Pp3c11_11700V3.3"/>
    <property type="gene ID" value="Pp3c11_11700"/>
</dbReference>
<keyword evidence="2" id="KW-1185">Reference proteome</keyword>
<proteinExistence type="predicted"/>
<dbReference type="EnsemblPlants" id="Pp3c11_11650V3.2">
    <property type="protein sequence ID" value="Pp3c11_11650V3.2"/>
    <property type="gene ID" value="Pp3c11_11650"/>
</dbReference>
<reference evidence="1 2" key="1">
    <citation type="journal article" date="2008" name="Science">
        <title>The Physcomitrella genome reveals evolutionary insights into the conquest of land by plants.</title>
        <authorList>
            <person name="Rensing S."/>
            <person name="Lang D."/>
            <person name="Zimmer A."/>
            <person name="Terry A."/>
            <person name="Salamov A."/>
            <person name="Shapiro H."/>
            <person name="Nishiyama T."/>
            <person name="Perroud P.-F."/>
            <person name="Lindquist E."/>
            <person name="Kamisugi Y."/>
            <person name="Tanahashi T."/>
            <person name="Sakakibara K."/>
            <person name="Fujita T."/>
            <person name="Oishi K."/>
            <person name="Shin-I T."/>
            <person name="Kuroki Y."/>
            <person name="Toyoda A."/>
            <person name="Suzuki Y."/>
            <person name="Hashimoto A."/>
            <person name="Yamaguchi K."/>
            <person name="Sugano A."/>
            <person name="Kohara Y."/>
            <person name="Fujiyama A."/>
            <person name="Anterola A."/>
            <person name="Aoki S."/>
            <person name="Ashton N."/>
            <person name="Barbazuk W.B."/>
            <person name="Barker E."/>
            <person name="Bennetzen J."/>
            <person name="Bezanilla M."/>
            <person name="Blankenship R."/>
            <person name="Cho S.H."/>
            <person name="Dutcher S."/>
            <person name="Estelle M."/>
            <person name="Fawcett J.A."/>
            <person name="Gundlach H."/>
            <person name="Hanada K."/>
            <person name="Heyl A."/>
            <person name="Hicks K.A."/>
            <person name="Hugh J."/>
            <person name="Lohr M."/>
            <person name="Mayer K."/>
            <person name="Melkozernov A."/>
            <person name="Murata T."/>
            <person name="Nelson D."/>
            <person name="Pils B."/>
            <person name="Prigge M."/>
            <person name="Reiss B."/>
            <person name="Renner T."/>
            <person name="Rombauts S."/>
            <person name="Rushton P."/>
            <person name="Sanderfoot A."/>
            <person name="Schween G."/>
            <person name="Shiu S.-H."/>
            <person name="Stueber K."/>
            <person name="Theodoulou F.L."/>
            <person name="Tu H."/>
            <person name="Van de Peer Y."/>
            <person name="Verrier P.J."/>
            <person name="Waters E."/>
            <person name="Wood A."/>
            <person name="Yang L."/>
            <person name="Cove D."/>
            <person name="Cuming A."/>
            <person name="Hasebe M."/>
            <person name="Lucas S."/>
            <person name="Mishler D.B."/>
            <person name="Reski R."/>
            <person name="Grigoriev I."/>
            <person name="Quatrano R.S."/>
            <person name="Boore J.L."/>
        </authorList>
    </citation>
    <scope>NUCLEOTIDE SEQUENCE [LARGE SCALE GENOMIC DNA]</scope>
    <source>
        <strain evidence="1 2">cv. Gransden 2004</strain>
    </source>
</reference>